<keyword evidence="2" id="KW-1185">Reference proteome</keyword>
<comment type="caution">
    <text evidence="1">The sequence shown here is derived from an EMBL/GenBank/DDBJ whole genome shotgun (WGS) entry which is preliminary data.</text>
</comment>
<gene>
    <name evidence="1" type="ORF">BCR42DRAFT_421145</name>
</gene>
<name>A0A1X2I9M3_9FUNG</name>
<proteinExistence type="predicted"/>
<accession>A0A1X2I9M3</accession>
<protein>
    <submittedName>
        <fullName evidence="1">Uncharacterized protein</fullName>
    </submittedName>
</protein>
<dbReference type="AlphaFoldDB" id="A0A1X2I9M3"/>
<sequence>MDCNFDNGHQLNFDLLNKSTITIHHHAHDSHLYHYLQLTPKRYYILREPHHEDILRYTNMQKETLCRHFQFDDQSLKISVVRLNLFKSFSLSSNYIYLTGSFSKNKWILGFTPSFQFIDNLWLNDDNDDTATVFNIY</sequence>
<evidence type="ECO:0000313" key="1">
    <source>
        <dbReference type="EMBL" id="ORZ11445.1"/>
    </source>
</evidence>
<organism evidence="1 2">
    <name type="scientific">Absidia repens</name>
    <dbReference type="NCBI Taxonomy" id="90262"/>
    <lineage>
        <taxon>Eukaryota</taxon>
        <taxon>Fungi</taxon>
        <taxon>Fungi incertae sedis</taxon>
        <taxon>Mucoromycota</taxon>
        <taxon>Mucoromycotina</taxon>
        <taxon>Mucoromycetes</taxon>
        <taxon>Mucorales</taxon>
        <taxon>Cunninghamellaceae</taxon>
        <taxon>Absidia</taxon>
    </lineage>
</organism>
<reference evidence="1 2" key="1">
    <citation type="submission" date="2016-07" db="EMBL/GenBank/DDBJ databases">
        <title>Pervasive Adenine N6-methylation of Active Genes in Fungi.</title>
        <authorList>
            <consortium name="DOE Joint Genome Institute"/>
            <person name="Mondo S.J."/>
            <person name="Dannebaum R.O."/>
            <person name="Kuo R.C."/>
            <person name="Labutti K."/>
            <person name="Haridas S."/>
            <person name="Kuo A."/>
            <person name="Salamov A."/>
            <person name="Ahrendt S.R."/>
            <person name="Lipzen A."/>
            <person name="Sullivan W."/>
            <person name="Andreopoulos W.B."/>
            <person name="Clum A."/>
            <person name="Lindquist E."/>
            <person name="Daum C."/>
            <person name="Ramamoorthy G.K."/>
            <person name="Gryganskyi A."/>
            <person name="Culley D."/>
            <person name="Magnuson J.K."/>
            <person name="James T.Y."/>
            <person name="O'Malley M.A."/>
            <person name="Stajich J.E."/>
            <person name="Spatafora J.W."/>
            <person name="Visel A."/>
            <person name="Grigoriev I.V."/>
        </authorList>
    </citation>
    <scope>NUCLEOTIDE SEQUENCE [LARGE SCALE GENOMIC DNA]</scope>
    <source>
        <strain evidence="1 2">NRRL 1336</strain>
    </source>
</reference>
<evidence type="ECO:0000313" key="2">
    <source>
        <dbReference type="Proteomes" id="UP000193560"/>
    </source>
</evidence>
<dbReference type="EMBL" id="MCGE01000021">
    <property type="protein sequence ID" value="ORZ11445.1"/>
    <property type="molecule type" value="Genomic_DNA"/>
</dbReference>
<dbReference type="Proteomes" id="UP000193560">
    <property type="component" value="Unassembled WGS sequence"/>
</dbReference>